<dbReference type="RefSeq" id="XP_064661956.1">
    <property type="nucleotide sequence ID" value="XM_064799201.1"/>
</dbReference>
<evidence type="ECO:0000256" key="4">
    <source>
        <dbReference type="ARBA" id="ARBA00022833"/>
    </source>
</evidence>
<evidence type="ECO:0000256" key="5">
    <source>
        <dbReference type="PROSITE-ProRule" id="PRU00042"/>
    </source>
</evidence>
<keyword evidence="2" id="KW-0677">Repeat</keyword>
<evidence type="ECO:0000256" key="2">
    <source>
        <dbReference type="ARBA" id="ARBA00022737"/>
    </source>
</evidence>
<dbReference type="Pfam" id="PF12874">
    <property type="entry name" value="zf-met"/>
    <property type="match status" value="1"/>
</dbReference>
<evidence type="ECO:0000256" key="3">
    <source>
        <dbReference type="ARBA" id="ARBA00022771"/>
    </source>
</evidence>
<dbReference type="EMBL" id="JAVRRT010000003">
    <property type="protein sequence ID" value="KAK5173261.1"/>
    <property type="molecule type" value="Genomic_DNA"/>
</dbReference>
<dbReference type="PANTHER" id="PTHR24379">
    <property type="entry name" value="KRAB AND ZINC FINGER DOMAIN-CONTAINING"/>
    <property type="match status" value="1"/>
</dbReference>
<evidence type="ECO:0000313" key="7">
    <source>
        <dbReference type="EMBL" id="KAK5173261.1"/>
    </source>
</evidence>
<organism evidence="7 8">
    <name type="scientific">Saxophila tyrrhenica</name>
    <dbReference type="NCBI Taxonomy" id="1690608"/>
    <lineage>
        <taxon>Eukaryota</taxon>
        <taxon>Fungi</taxon>
        <taxon>Dikarya</taxon>
        <taxon>Ascomycota</taxon>
        <taxon>Pezizomycotina</taxon>
        <taxon>Dothideomycetes</taxon>
        <taxon>Dothideomycetidae</taxon>
        <taxon>Mycosphaerellales</taxon>
        <taxon>Extremaceae</taxon>
        <taxon>Saxophila</taxon>
    </lineage>
</organism>
<accession>A0AAV9PLP1</accession>
<dbReference type="GeneID" id="89923289"/>
<protein>
    <recommendedName>
        <fullName evidence="6">C2H2-type domain-containing protein</fullName>
    </recommendedName>
</protein>
<dbReference type="AlphaFoldDB" id="A0AAV9PLP1"/>
<keyword evidence="3 5" id="KW-0863">Zinc-finger</keyword>
<dbReference type="Gene3D" id="3.30.160.60">
    <property type="entry name" value="Classic Zinc Finger"/>
    <property type="match status" value="2"/>
</dbReference>
<evidence type="ECO:0000259" key="6">
    <source>
        <dbReference type="PROSITE" id="PS50157"/>
    </source>
</evidence>
<comment type="caution">
    <text evidence="7">The sequence shown here is derived from an EMBL/GenBank/DDBJ whole genome shotgun (WGS) entry which is preliminary data.</text>
</comment>
<dbReference type="InterPro" id="IPR022755">
    <property type="entry name" value="Znf_C2H2_jaz"/>
</dbReference>
<feature type="domain" description="C2H2-type" evidence="6">
    <location>
        <begin position="65"/>
        <end position="94"/>
    </location>
</feature>
<name>A0AAV9PLP1_9PEZI</name>
<dbReference type="InterPro" id="IPR013087">
    <property type="entry name" value="Znf_C2H2_type"/>
</dbReference>
<dbReference type="Pfam" id="PF12171">
    <property type="entry name" value="zf-C2H2_jaz"/>
    <property type="match status" value="1"/>
</dbReference>
<evidence type="ECO:0000256" key="1">
    <source>
        <dbReference type="ARBA" id="ARBA00022723"/>
    </source>
</evidence>
<dbReference type="SMART" id="SM00355">
    <property type="entry name" value="ZnF_C2H2"/>
    <property type="match status" value="5"/>
</dbReference>
<keyword evidence="1" id="KW-0479">Metal-binding</keyword>
<evidence type="ECO:0000313" key="8">
    <source>
        <dbReference type="Proteomes" id="UP001337655"/>
    </source>
</evidence>
<gene>
    <name evidence="7" type="ORF">LTR77_001942</name>
</gene>
<dbReference type="GO" id="GO:0008270">
    <property type="term" value="F:zinc ion binding"/>
    <property type="evidence" value="ECO:0007669"/>
    <property type="project" value="UniProtKB-KW"/>
</dbReference>
<proteinExistence type="predicted"/>
<sequence>MDDEDHWPECETCPKLFATWNSCYQHRNATGRWAPKHECHTCSKKFHSAEKAASHMARNDHYSSRYCIDCKTFFQNENNLKQHRNSKLHRGSNNITCPFCKNGFMCASGLAHHLETGSCRNAPSLNREKLFRVVCQADPTGFFTNMNVQFGKSNARWEVNDAVYDYYRRARPCHLCSQGFATANGLSQHLNSPKHQQKVYHCPKTSCGKKFAALAGLANHLESESCGLMRYEAVQKKFGRIMDSSRMLGYG</sequence>
<keyword evidence="8" id="KW-1185">Reference proteome</keyword>
<dbReference type="Proteomes" id="UP001337655">
    <property type="component" value="Unassembled WGS sequence"/>
</dbReference>
<dbReference type="InterPro" id="IPR036236">
    <property type="entry name" value="Znf_C2H2_sf"/>
</dbReference>
<dbReference type="PROSITE" id="PS00028">
    <property type="entry name" value="ZINC_FINGER_C2H2_1"/>
    <property type="match status" value="2"/>
</dbReference>
<dbReference type="SUPFAM" id="SSF57667">
    <property type="entry name" value="beta-beta-alpha zinc fingers"/>
    <property type="match status" value="2"/>
</dbReference>
<dbReference type="PROSITE" id="PS50157">
    <property type="entry name" value="ZINC_FINGER_C2H2_2"/>
    <property type="match status" value="1"/>
</dbReference>
<dbReference type="PANTHER" id="PTHR24379:SF121">
    <property type="entry name" value="C2H2-TYPE DOMAIN-CONTAINING PROTEIN"/>
    <property type="match status" value="1"/>
</dbReference>
<reference evidence="7 8" key="1">
    <citation type="submission" date="2023-08" db="EMBL/GenBank/DDBJ databases">
        <title>Black Yeasts Isolated from many extreme environments.</title>
        <authorList>
            <person name="Coleine C."/>
            <person name="Stajich J.E."/>
            <person name="Selbmann L."/>
        </authorList>
    </citation>
    <scope>NUCLEOTIDE SEQUENCE [LARGE SCALE GENOMIC DNA]</scope>
    <source>
        <strain evidence="7 8">CCFEE 5935</strain>
    </source>
</reference>
<keyword evidence="4" id="KW-0862">Zinc</keyword>